<dbReference type="EMBL" id="LNCD01000034">
    <property type="protein sequence ID" value="KWV56673.1"/>
    <property type="molecule type" value="Genomic_DNA"/>
</dbReference>
<sequence>MRLNGHAFKPEDGPRHFAAGDRAPSHRQHTVVGTEYEVVAALYAMHEQKVVELLDGNRLRVL</sequence>
<dbReference type="AlphaFoldDB" id="A0A109JX22"/>
<dbReference type="Proteomes" id="UP000068164">
    <property type="component" value="Unassembled WGS sequence"/>
</dbReference>
<name>A0A109JX22_9HYPH</name>
<feature type="region of interest" description="Disordered" evidence="1">
    <location>
        <begin position="1"/>
        <end position="29"/>
    </location>
</feature>
<protein>
    <submittedName>
        <fullName evidence="2">Uncharacterized protein</fullName>
    </submittedName>
</protein>
<feature type="compositionally biased region" description="Basic and acidic residues" evidence="1">
    <location>
        <begin position="8"/>
        <end position="19"/>
    </location>
</feature>
<gene>
    <name evidence="2" type="ORF">AS026_33020</name>
</gene>
<evidence type="ECO:0000313" key="3">
    <source>
        <dbReference type="Proteomes" id="UP000068164"/>
    </source>
</evidence>
<proteinExistence type="predicted"/>
<comment type="caution">
    <text evidence="2">The sequence shown here is derived from an EMBL/GenBank/DDBJ whole genome shotgun (WGS) entry which is preliminary data.</text>
</comment>
<accession>A0A109JX22</accession>
<reference evidence="2 3" key="1">
    <citation type="submission" date="2015-11" db="EMBL/GenBank/DDBJ databases">
        <title>Draft Genome Sequence of the Strain BR 10423 (Rhizobium sp.) isolated from nodules of Mimosa pudica.</title>
        <authorList>
            <person name="Barauna A.C."/>
            <person name="Zilli J.E."/>
            <person name="Simoes-Araujo J.L."/>
            <person name="Reis V.M."/>
            <person name="James E.K."/>
            <person name="Reis F.B.Jr."/>
            <person name="Rouws L.F."/>
            <person name="Passos S.R."/>
            <person name="Gois S.R."/>
        </authorList>
    </citation>
    <scope>NUCLEOTIDE SEQUENCE [LARGE SCALE GENOMIC DNA]</scope>
    <source>
        <strain evidence="2 3">BR10423</strain>
    </source>
</reference>
<evidence type="ECO:0000313" key="2">
    <source>
        <dbReference type="EMBL" id="KWV56673.1"/>
    </source>
</evidence>
<evidence type="ECO:0000256" key="1">
    <source>
        <dbReference type="SAM" id="MobiDB-lite"/>
    </source>
</evidence>
<organism evidence="2 3">
    <name type="scientific">Rhizobium altiplani</name>
    <dbReference type="NCBI Taxonomy" id="1864509"/>
    <lineage>
        <taxon>Bacteria</taxon>
        <taxon>Pseudomonadati</taxon>
        <taxon>Pseudomonadota</taxon>
        <taxon>Alphaproteobacteria</taxon>
        <taxon>Hyphomicrobiales</taxon>
        <taxon>Rhizobiaceae</taxon>
        <taxon>Rhizobium/Agrobacterium group</taxon>
        <taxon>Rhizobium</taxon>
    </lineage>
</organism>
<keyword evidence="3" id="KW-1185">Reference proteome</keyword>